<evidence type="ECO:0000256" key="1">
    <source>
        <dbReference type="SAM" id="Phobius"/>
    </source>
</evidence>
<organism evidence="2 3">
    <name type="scientific">Zarconia navalis LEGE 11467</name>
    <dbReference type="NCBI Taxonomy" id="1828826"/>
    <lineage>
        <taxon>Bacteria</taxon>
        <taxon>Bacillati</taxon>
        <taxon>Cyanobacteriota</taxon>
        <taxon>Cyanophyceae</taxon>
        <taxon>Oscillatoriophycideae</taxon>
        <taxon>Oscillatoriales</taxon>
        <taxon>Oscillatoriales incertae sedis</taxon>
        <taxon>Zarconia</taxon>
        <taxon>Zarconia navalis</taxon>
    </lineage>
</organism>
<evidence type="ECO:0000313" key="3">
    <source>
        <dbReference type="Proteomes" id="UP000621799"/>
    </source>
</evidence>
<keyword evidence="3" id="KW-1185">Reference proteome</keyword>
<dbReference type="EMBL" id="JADEXN010000067">
    <property type="protein sequence ID" value="MBE9040254.1"/>
    <property type="molecule type" value="Genomic_DNA"/>
</dbReference>
<gene>
    <name evidence="2" type="ORF">IQ235_05535</name>
</gene>
<reference evidence="2" key="1">
    <citation type="submission" date="2020-10" db="EMBL/GenBank/DDBJ databases">
        <authorList>
            <person name="Castelo-Branco R."/>
            <person name="Eusebio N."/>
            <person name="Adriana R."/>
            <person name="Vieira A."/>
            <person name="Brugerolle De Fraissinette N."/>
            <person name="Rezende De Castro R."/>
            <person name="Schneider M.P."/>
            <person name="Vasconcelos V."/>
            <person name="Leao P.N."/>
        </authorList>
    </citation>
    <scope>NUCLEOTIDE SEQUENCE</scope>
    <source>
        <strain evidence="2">LEGE 11467</strain>
    </source>
</reference>
<name>A0A928Z876_9CYAN</name>
<keyword evidence="1" id="KW-0812">Transmembrane</keyword>
<keyword evidence="1" id="KW-0472">Membrane</keyword>
<accession>A0A928Z876</accession>
<dbReference type="RefSeq" id="WP_405196646.1">
    <property type="nucleotide sequence ID" value="NZ_JADEXN010000067.1"/>
</dbReference>
<comment type="caution">
    <text evidence="2">The sequence shown here is derived from an EMBL/GenBank/DDBJ whole genome shotgun (WGS) entry which is preliminary data.</text>
</comment>
<keyword evidence="1" id="KW-1133">Transmembrane helix</keyword>
<evidence type="ECO:0000313" key="2">
    <source>
        <dbReference type="EMBL" id="MBE9040254.1"/>
    </source>
</evidence>
<sequence length="127" mass="13814">MTSIARKNLLEDIPRFLVAQAGIMFAVSLVTIQTGLLSGFTRSTVLLIEGSDADLWVASDRMVHFDFTEPILYDLANKAKDVEGVARSEALMLGGARWRPADRESSPLKLIGFDPGGTLFTRGTLVS</sequence>
<proteinExistence type="predicted"/>
<feature type="non-terminal residue" evidence="2">
    <location>
        <position position="127"/>
    </location>
</feature>
<feature type="transmembrane region" description="Helical" evidence="1">
    <location>
        <begin position="16"/>
        <end position="37"/>
    </location>
</feature>
<protein>
    <submittedName>
        <fullName evidence="2">ABC transporter permease</fullName>
    </submittedName>
</protein>
<dbReference type="Proteomes" id="UP000621799">
    <property type="component" value="Unassembled WGS sequence"/>
</dbReference>
<dbReference type="AlphaFoldDB" id="A0A928Z876"/>